<feature type="domain" description="Pyrrolo-quinoline quinone repeat" evidence="7">
    <location>
        <begin position="47"/>
        <end position="345"/>
    </location>
</feature>
<organism evidence="8 9">
    <name type="scientific">Sneathiella marina</name>
    <dbReference type="NCBI Taxonomy" id="2950108"/>
    <lineage>
        <taxon>Bacteria</taxon>
        <taxon>Pseudomonadati</taxon>
        <taxon>Pseudomonadota</taxon>
        <taxon>Alphaproteobacteria</taxon>
        <taxon>Sneathiellales</taxon>
        <taxon>Sneathiellaceae</taxon>
        <taxon>Sneathiella</taxon>
    </lineage>
</organism>
<feature type="signal peptide" evidence="6">
    <location>
        <begin position="1"/>
        <end position="17"/>
    </location>
</feature>
<dbReference type="RefSeq" id="WP_251933169.1">
    <property type="nucleotide sequence ID" value="NZ_CP098747.1"/>
</dbReference>
<evidence type="ECO:0000313" key="8">
    <source>
        <dbReference type="EMBL" id="USG60316.1"/>
    </source>
</evidence>
<keyword evidence="5 8" id="KW-0560">Oxidoreductase</keyword>
<evidence type="ECO:0000256" key="1">
    <source>
        <dbReference type="ARBA" id="ARBA00001931"/>
    </source>
</evidence>
<dbReference type="Proteomes" id="UP001056291">
    <property type="component" value="Chromosome"/>
</dbReference>
<protein>
    <submittedName>
        <fullName evidence="8">PQQ-dependent dehydrogenase, methanol/ethanol family</fullName>
        <ecNumber evidence="8">1.1.2.-</ecNumber>
    </submittedName>
</protein>
<keyword evidence="9" id="KW-1185">Reference proteome</keyword>
<evidence type="ECO:0000259" key="7">
    <source>
        <dbReference type="Pfam" id="PF01011"/>
    </source>
</evidence>
<gene>
    <name evidence="8" type="ORF">NBZ79_14185</name>
</gene>
<dbReference type="InterPro" id="IPR011047">
    <property type="entry name" value="Quinoprotein_ADH-like_sf"/>
</dbReference>
<dbReference type="GO" id="GO:0016491">
    <property type="term" value="F:oxidoreductase activity"/>
    <property type="evidence" value="ECO:0007669"/>
    <property type="project" value="UniProtKB-KW"/>
</dbReference>
<keyword evidence="6" id="KW-0732">Signal</keyword>
<feature type="chain" id="PRO_5046879605" evidence="6">
    <location>
        <begin position="18"/>
        <end position="572"/>
    </location>
</feature>
<keyword evidence="4" id="KW-0634">PQQ</keyword>
<sequence length="572" mass="62783">MLAISKNWLSAITICLAAIGAEKSWAQSATDLANDAKTTDQVLTVGLGQGQQRFSALDKVNTSNVKSLVPVWNYSFGDNRGQESQPLVYKGVMYVTTHDSTHAIDPKTGRGIWVNKFEYPPETPRIVCCGIVNRGAAIYNGKLYRATLDAHVVALNMEDGTEVWKSKAIDYADGYSMTMAPLIANGVVITGISGGEYGIRGFIDGWDPETGKHLWRRYTVPAPDEEGGDTWPGETYKHGGAPTWITGTYDPELDLVYWGAGNGGPWNAEFRKGDNLYVGSVLALKPKTGEIAWHYQFSPNDPYDYDGVNENIIADVEIDGKMQKVIMHADRNGYLYVIDRTDGKLLRASQYINKLNWADGIDMKTGRPIDSALTKKMRATGEKIDVWPSAFGGKNWFPMSYSPKSGFVYANTLEMGMSYKPVEPVFKKGTFYFGLDLAQLQFLFPDDGNTGYLRAIDPLTGDIKWEVGSQAANWGGTMATAGDLVFTGTYTGQFKAFDANTGEEVWSFQTGSGIIGQPMTWEQDGKQYISIASGIGGAYRNFIPVFGAKNVELNKLMASVPEGGSIWTFALQ</sequence>
<dbReference type="Pfam" id="PF01011">
    <property type="entry name" value="PQQ"/>
    <property type="match status" value="2"/>
</dbReference>
<dbReference type="NCBIfam" id="TIGR03075">
    <property type="entry name" value="PQQ_enz_alc_DH"/>
    <property type="match status" value="1"/>
</dbReference>
<dbReference type="SMART" id="SM00564">
    <property type="entry name" value="PQQ"/>
    <property type="match status" value="7"/>
</dbReference>
<dbReference type="SUPFAM" id="SSF50998">
    <property type="entry name" value="Quinoprotein alcohol dehydrogenase-like"/>
    <property type="match status" value="1"/>
</dbReference>
<evidence type="ECO:0000256" key="5">
    <source>
        <dbReference type="ARBA" id="ARBA00023002"/>
    </source>
</evidence>
<evidence type="ECO:0000256" key="2">
    <source>
        <dbReference type="ARBA" id="ARBA00008156"/>
    </source>
</evidence>
<dbReference type="EC" id="1.1.2.-" evidence="8"/>
<accession>A0ABY4W0B6</accession>
<reference evidence="8" key="1">
    <citation type="submission" date="2022-06" db="EMBL/GenBank/DDBJ databases">
        <title>Sneathiella actinostolidae sp. nov., isolated from a sea anemonein the Western Pacific Ocean.</title>
        <authorList>
            <person name="Wei M.J."/>
        </authorList>
    </citation>
    <scope>NUCLEOTIDE SEQUENCE</scope>
    <source>
        <strain evidence="8">PHK-P5</strain>
    </source>
</reference>
<evidence type="ECO:0000256" key="6">
    <source>
        <dbReference type="SAM" id="SignalP"/>
    </source>
</evidence>
<name>A0ABY4W0B6_9PROT</name>
<comment type="similarity">
    <text evidence="2">Belongs to the bacterial PQQ dehydrogenase family.</text>
</comment>
<evidence type="ECO:0000313" key="9">
    <source>
        <dbReference type="Proteomes" id="UP001056291"/>
    </source>
</evidence>
<dbReference type="Gene3D" id="2.140.10.10">
    <property type="entry name" value="Quinoprotein alcohol dehydrogenase-like superfamily"/>
    <property type="match status" value="1"/>
</dbReference>
<dbReference type="InterPro" id="IPR018391">
    <property type="entry name" value="PQQ_b-propeller_rpt"/>
</dbReference>
<dbReference type="InterPro" id="IPR002372">
    <property type="entry name" value="PQQ_rpt_dom"/>
</dbReference>
<dbReference type="PANTHER" id="PTHR32303">
    <property type="entry name" value="QUINOPROTEIN ALCOHOL DEHYDROGENASE (CYTOCHROME C)"/>
    <property type="match status" value="1"/>
</dbReference>
<dbReference type="PANTHER" id="PTHR32303:SF20">
    <property type="entry name" value="QUINOPROTEIN ETHANOL DEHYDROGENASE"/>
    <property type="match status" value="1"/>
</dbReference>
<feature type="domain" description="Pyrrolo-quinoline quinone repeat" evidence="7">
    <location>
        <begin position="454"/>
        <end position="529"/>
    </location>
</feature>
<evidence type="ECO:0000256" key="3">
    <source>
        <dbReference type="ARBA" id="ARBA00022723"/>
    </source>
</evidence>
<keyword evidence="3" id="KW-0479">Metal-binding</keyword>
<dbReference type="EMBL" id="CP098747">
    <property type="protein sequence ID" value="USG60316.1"/>
    <property type="molecule type" value="Genomic_DNA"/>
</dbReference>
<dbReference type="InterPro" id="IPR017512">
    <property type="entry name" value="PQQ_MeOH/EtOH_DH"/>
</dbReference>
<evidence type="ECO:0000256" key="4">
    <source>
        <dbReference type="ARBA" id="ARBA00022891"/>
    </source>
</evidence>
<proteinExistence type="inferred from homology"/>
<comment type="cofactor">
    <cofactor evidence="1">
        <name>pyrroloquinoline quinone</name>
        <dbReference type="ChEBI" id="CHEBI:58442"/>
    </cofactor>
</comment>